<name>A0A1J5SSR4_9ZZZZ</name>
<accession>A0A1J5SSR4</accession>
<evidence type="ECO:0000313" key="4">
    <source>
        <dbReference type="EMBL" id="OIR11527.1"/>
    </source>
</evidence>
<dbReference type="GO" id="GO:0005886">
    <property type="term" value="C:plasma membrane"/>
    <property type="evidence" value="ECO:0007669"/>
    <property type="project" value="TreeGrafter"/>
</dbReference>
<evidence type="ECO:0000259" key="3">
    <source>
        <dbReference type="PROSITE" id="PS00662"/>
    </source>
</evidence>
<comment type="caution">
    <text evidence="4">The sequence shown here is derived from an EMBL/GenBank/DDBJ whole genome shotgun (WGS) entry which is preliminary data.</text>
</comment>
<evidence type="ECO:0000256" key="1">
    <source>
        <dbReference type="ARBA" id="ARBA00022741"/>
    </source>
</evidence>
<dbReference type="InterPro" id="IPR007831">
    <property type="entry name" value="T2SS_GspE_N"/>
</dbReference>
<dbReference type="Gene3D" id="3.30.450.40">
    <property type="match status" value="1"/>
</dbReference>
<dbReference type="InterPro" id="IPR003018">
    <property type="entry name" value="GAF"/>
</dbReference>
<dbReference type="SMART" id="SM00065">
    <property type="entry name" value="GAF"/>
    <property type="match status" value="1"/>
</dbReference>
<dbReference type="Pfam" id="PF00437">
    <property type="entry name" value="T2SSE"/>
    <property type="match status" value="1"/>
</dbReference>
<keyword evidence="2" id="KW-0067">ATP-binding</keyword>
<dbReference type="Pfam" id="PF01590">
    <property type="entry name" value="GAF"/>
    <property type="match status" value="1"/>
</dbReference>
<dbReference type="SMART" id="SM00382">
    <property type="entry name" value="AAA"/>
    <property type="match status" value="1"/>
</dbReference>
<gene>
    <name evidence="4" type="primary">epsE_15</name>
    <name evidence="4" type="ORF">GALL_70200</name>
</gene>
<dbReference type="Pfam" id="PF05157">
    <property type="entry name" value="MshEN"/>
    <property type="match status" value="1"/>
</dbReference>
<evidence type="ECO:0000256" key="2">
    <source>
        <dbReference type="ARBA" id="ARBA00022840"/>
    </source>
</evidence>
<dbReference type="PANTHER" id="PTHR30258">
    <property type="entry name" value="TYPE II SECRETION SYSTEM PROTEIN GSPE-RELATED"/>
    <property type="match status" value="1"/>
</dbReference>
<feature type="domain" description="Bacterial type II secretion system protein E" evidence="3">
    <location>
        <begin position="586"/>
        <end position="600"/>
    </location>
</feature>
<dbReference type="CDD" id="cd01129">
    <property type="entry name" value="PulE-GspE-like"/>
    <property type="match status" value="1"/>
</dbReference>
<dbReference type="PROSITE" id="PS00662">
    <property type="entry name" value="T2SP_E"/>
    <property type="match status" value="1"/>
</dbReference>
<dbReference type="AlphaFoldDB" id="A0A1J5SSR4"/>
<organism evidence="4">
    <name type="scientific">mine drainage metagenome</name>
    <dbReference type="NCBI Taxonomy" id="410659"/>
    <lineage>
        <taxon>unclassified sequences</taxon>
        <taxon>metagenomes</taxon>
        <taxon>ecological metagenomes</taxon>
    </lineage>
</organism>
<dbReference type="Gene3D" id="3.40.50.300">
    <property type="entry name" value="P-loop containing nucleotide triphosphate hydrolases"/>
    <property type="match status" value="1"/>
</dbReference>
<dbReference type="SUPFAM" id="SSF52540">
    <property type="entry name" value="P-loop containing nucleoside triphosphate hydrolases"/>
    <property type="match status" value="1"/>
</dbReference>
<dbReference type="GO" id="GO:0005524">
    <property type="term" value="F:ATP binding"/>
    <property type="evidence" value="ECO:0007669"/>
    <property type="project" value="UniProtKB-KW"/>
</dbReference>
<dbReference type="InterPro" id="IPR027417">
    <property type="entry name" value="P-loop_NTPase"/>
</dbReference>
<dbReference type="EMBL" id="MLJW01000020">
    <property type="protein sequence ID" value="OIR11527.1"/>
    <property type="molecule type" value="Genomic_DNA"/>
</dbReference>
<dbReference type="GO" id="GO:0016887">
    <property type="term" value="F:ATP hydrolysis activity"/>
    <property type="evidence" value="ECO:0007669"/>
    <property type="project" value="TreeGrafter"/>
</dbReference>
<dbReference type="PANTHER" id="PTHR30258:SF2">
    <property type="entry name" value="COMG OPERON PROTEIN 1"/>
    <property type="match status" value="1"/>
</dbReference>
<dbReference type="SUPFAM" id="SSF160246">
    <property type="entry name" value="EspE N-terminal domain-like"/>
    <property type="match status" value="1"/>
</dbReference>
<dbReference type="SUPFAM" id="SSF55781">
    <property type="entry name" value="GAF domain-like"/>
    <property type="match status" value="1"/>
</dbReference>
<dbReference type="InterPro" id="IPR037257">
    <property type="entry name" value="T2SS_E_N_sf"/>
</dbReference>
<reference evidence="4" key="1">
    <citation type="submission" date="2016-10" db="EMBL/GenBank/DDBJ databases">
        <title>Sequence of Gallionella enrichment culture.</title>
        <authorList>
            <person name="Poehlein A."/>
            <person name="Muehling M."/>
            <person name="Daniel R."/>
        </authorList>
    </citation>
    <scope>NUCLEOTIDE SEQUENCE</scope>
</reference>
<dbReference type="InterPro" id="IPR003593">
    <property type="entry name" value="AAA+_ATPase"/>
</dbReference>
<keyword evidence="1" id="KW-0547">Nucleotide-binding</keyword>
<dbReference type="InterPro" id="IPR001482">
    <property type="entry name" value="T2SS/T4SS_dom"/>
</dbReference>
<proteinExistence type="predicted"/>
<dbReference type="Gene3D" id="3.30.450.90">
    <property type="match status" value="1"/>
</dbReference>
<dbReference type="InterPro" id="IPR029016">
    <property type="entry name" value="GAF-like_dom_sf"/>
</dbReference>
<sequence>MASPAQGNMNDMGLRLEFTKNLNHVTNKIHATSNIDEIMLDVSKDICSLFNADRLTIYVVGEDKASLISKVKTGLNSFKDLKLPIAEQSIAGYAAFHKKMLNLKDVYDEHELAAYSSTLRFLQDVDRRTGYRTKQMLVAPIIDVEGGDLIGVMQVINNKAGIPFPSMVEEGARELAQTLAVALKQRQQQASTVKTKYDYLVADAVMSAAEFELATRTARRKGIDVEEVLLNEFQVKPEALGKALSSFFGVPYEPYKPDRIKPSELLRNLKREYVESSHWVPVDDTPEGVVILTTDPERIQASRVVNNIFPKNRLIYKVCTQREFKATLDQFYGGGGGGAGDVTGSFEDMGSMDDLLTSLGSGEEEEANGVSQDDVSAAADNELVKLVNKIIIDAYKMGASDIHVEPQPGKAKTLIRLRKDGSLMNYIEVPATFRNALVTRLKIMCDLDISEKRKPQDGKIKFKKYGPLDIELRVATIPSQGGVEDVVMRILASGEPIPLDQMGFSARNLELVKKTVSKPYGLFFVCGPTGSGKTTTLHSILKHINTPDTKIWTAEDPVEITQKGLRQVQVNKKAGLDFATVMRSFLRADPDVIMVGEMRDKETVSTGIEASLTGHLVFATLHTNSAPESIIRLLDMGMDPFNFADALLGILAQRLAKRLCKDCKKAHVATQDEIKALLTEYAAELMNTETWKKDPNAAYKALYAEWVRLFGDDKGQITLYEKVGCEKCSGTGYRGRVGLHELLIGTDPVKKAIQEHARVAELFAIALEEGMRTLKQDGIEKVLSGITDIHQVRAVCIK</sequence>
<protein>
    <submittedName>
        <fullName evidence="4">Type II secretion system protein E</fullName>
    </submittedName>
</protein>